<evidence type="ECO:0000259" key="1">
    <source>
        <dbReference type="PROSITE" id="PS51087"/>
    </source>
</evidence>
<accession>A0AAJ5BCC3</accession>
<comment type="caution">
    <text evidence="2">The sequence shown here is derived from an EMBL/GenBank/DDBJ whole genome shotgun (WGS) entry which is preliminary data.</text>
</comment>
<gene>
    <name evidence="2" type="ORF">SAMN04488089_10166</name>
</gene>
<organism evidence="2 3">
    <name type="scientific">Myroides profundi</name>
    <dbReference type="NCBI Taxonomy" id="480520"/>
    <lineage>
        <taxon>Bacteria</taxon>
        <taxon>Pseudomonadati</taxon>
        <taxon>Bacteroidota</taxon>
        <taxon>Flavobacteriia</taxon>
        <taxon>Flavobacteriales</taxon>
        <taxon>Flavobacteriaceae</taxon>
        <taxon>Myroides</taxon>
    </lineage>
</organism>
<dbReference type="Gene3D" id="2.60.40.1470">
    <property type="entry name" value="ApaG domain"/>
    <property type="match status" value="1"/>
</dbReference>
<dbReference type="InterPro" id="IPR007474">
    <property type="entry name" value="ApaG_domain"/>
</dbReference>
<dbReference type="PANTHER" id="PTHR47191:SF2">
    <property type="entry name" value="OS05G0170800 PROTEIN"/>
    <property type="match status" value="1"/>
</dbReference>
<sequence>MEKMISQTTKGIKISVNTEYEGNFFKSKKICYAFSYKITIENNSTDYIQVKGRLWEIYDALNSVQIVKGEGVVGEQPIIEPGTKYTYSSGCVLNSSMGAMQGFYEVLNLANQTYFNVEIPNFKLVAPFVLN</sequence>
<feature type="domain" description="ApaG" evidence="1">
    <location>
        <begin position="6"/>
        <end position="131"/>
    </location>
</feature>
<dbReference type="PANTHER" id="PTHR47191">
    <property type="entry name" value="OS05G0170800 PROTEIN"/>
    <property type="match status" value="1"/>
</dbReference>
<evidence type="ECO:0000313" key="2">
    <source>
        <dbReference type="EMBL" id="SEP90991.1"/>
    </source>
</evidence>
<dbReference type="InterPro" id="IPR036767">
    <property type="entry name" value="ApaG_sf"/>
</dbReference>
<dbReference type="PROSITE" id="PS51087">
    <property type="entry name" value="APAG"/>
    <property type="match status" value="1"/>
</dbReference>
<dbReference type="InterPro" id="IPR050718">
    <property type="entry name" value="ApaG-like"/>
</dbReference>
<dbReference type="GeneID" id="66974658"/>
<dbReference type="Proteomes" id="UP000183496">
    <property type="component" value="Unassembled WGS sequence"/>
</dbReference>
<dbReference type="Pfam" id="PF04379">
    <property type="entry name" value="DUF525"/>
    <property type="match status" value="1"/>
</dbReference>
<dbReference type="AlphaFoldDB" id="A0AAJ5BCC3"/>
<dbReference type="RefSeq" id="WP_006262728.1">
    <property type="nucleotide sequence ID" value="NZ_CP010817.1"/>
</dbReference>
<name>A0AAJ5BCC3_MYRPR</name>
<dbReference type="EMBL" id="FOFY01000001">
    <property type="protein sequence ID" value="SEP90991.1"/>
    <property type="molecule type" value="Genomic_DNA"/>
</dbReference>
<evidence type="ECO:0000313" key="3">
    <source>
        <dbReference type="Proteomes" id="UP000183496"/>
    </source>
</evidence>
<reference evidence="2 3" key="1">
    <citation type="submission" date="2016-10" db="EMBL/GenBank/DDBJ databases">
        <authorList>
            <person name="Varghese N."/>
            <person name="Submissions S."/>
        </authorList>
    </citation>
    <scope>NUCLEOTIDE SEQUENCE [LARGE SCALE GENOMIC DNA]</scope>
    <source>
        <strain evidence="3">DSM 19823 / KCTC 23066 / CCTCC M 208030 / D25</strain>
    </source>
</reference>
<dbReference type="KEGG" id="mpw:MPR_0424"/>
<dbReference type="NCBIfam" id="NF003967">
    <property type="entry name" value="PRK05461.1"/>
    <property type="match status" value="1"/>
</dbReference>
<dbReference type="SUPFAM" id="SSF110069">
    <property type="entry name" value="ApaG-like"/>
    <property type="match status" value="1"/>
</dbReference>
<keyword evidence="3" id="KW-1185">Reference proteome</keyword>
<proteinExistence type="predicted"/>
<protein>
    <submittedName>
        <fullName evidence="2">ApaG protein</fullName>
    </submittedName>
</protein>